<evidence type="ECO:0000313" key="1">
    <source>
        <dbReference type="EMBL" id="KAL2622520.1"/>
    </source>
</evidence>
<dbReference type="EMBL" id="JBHFFA010000006">
    <property type="protein sequence ID" value="KAL2622520.1"/>
    <property type="molecule type" value="Genomic_DNA"/>
</dbReference>
<dbReference type="Gene3D" id="3.40.50.720">
    <property type="entry name" value="NAD(P)-binding Rossmann-like Domain"/>
    <property type="match status" value="1"/>
</dbReference>
<name>A0ABD1Y7G6_9MARC</name>
<gene>
    <name evidence="1" type="ORF">R1flu_002725</name>
</gene>
<protein>
    <recommendedName>
        <fullName evidence="3">SDR family oxidoreductase</fullName>
    </recommendedName>
</protein>
<organism evidence="1 2">
    <name type="scientific">Riccia fluitans</name>
    <dbReference type="NCBI Taxonomy" id="41844"/>
    <lineage>
        <taxon>Eukaryota</taxon>
        <taxon>Viridiplantae</taxon>
        <taxon>Streptophyta</taxon>
        <taxon>Embryophyta</taxon>
        <taxon>Marchantiophyta</taxon>
        <taxon>Marchantiopsida</taxon>
        <taxon>Marchantiidae</taxon>
        <taxon>Marchantiales</taxon>
        <taxon>Ricciaceae</taxon>
        <taxon>Riccia</taxon>
    </lineage>
</organism>
<dbReference type="AlphaFoldDB" id="A0ABD1Y7G6"/>
<accession>A0ABD1Y7G6</accession>
<dbReference type="SUPFAM" id="SSF51735">
    <property type="entry name" value="NAD(P)-binding Rossmann-fold domains"/>
    <property type="match status" value="1"/>
</dbReference>
<reference evidence="1 2" key="1">
    <citation type="submission" date="2024-09" db="EMBL/GenBank/DDBJ databases">
        <title>Chromosome-scale assembly of Riccia fluitans.</title>
        <authorList>
            <person name="Paukszto L."/>
            <person name="Sawicki J."/>
            <person name="Karawczyk K."/>
            <person name="Piernik-Szablinska J."/>
            <person name="Szczecinska M."/>
            <person name="Mazdziarz M."/>
        </authorList>
    </citation>
    <scope>NUCLEOTIDE SEQUENCE [LARGE SCALE GENOMIC DNA]</scope>
    <source>
        <strain evidence="1">Rf_01</strain>
        <tissue evidence="1">Aerial parts of the thallus</tissue>
    </source>
</reference>
<dbReference type="Pfam" id="PF13561">
    <property type="entry name" value="adh_short_C2"/>
    <property type="match status" value="1"/>
</dbReference>
<evidence type="ECO:0008006" key="3">
    <source>
        <dbReference type="Google" id="ProtNLM"/>
    </source>
</evidence>
<dbReference type="InterPro" id="IPR002347">
    <property type="entry name" value="SDR_fam"/>
</dbReference>
<dbReference type="InterPro" id="IPR036291">
    <property type="entry name" value="NAD(P)-bd_dom_sf"/>
</dbReference>
<proteinExistence type="predicted"/>
<keyword evidence="2" id="KW-1185">Reference proteome</keyword>
<evidence type="ECO:0000313" key="2">
    <source>
        <dbReference type="Proteomes" id="UP001605036"/>
    </source>
</evidence>
<dbReference type="Proteomes" id="UP001605036">
    <property type="component" value="Unassembled WGS sequence"/>
</dbReference>
<sequence>MTSPPEVCEPTFGMKSLALWKRWSTQIRPNEVFRKNVTPPENFANAVLFLTSDETVHVTGHSLVVDGGLILASSSPVRAIHFEKVPALLHE</sequence>
<comment type="caution">
    <text evidence="1">The sequence shown here is derived from an EMBL/GenBank/DDBJ whole genome shotgun (WGS) entry which is preliminary data.</text>
</comment>